<name>A0A1I2Q222_9GAMM</name>
<dbReference type="RefSeq" id="WP_090726523.1">
    <property type="nucleotide sequence ID" value="NZ_FOOU01000004.1"/>
</dbReference>
<sequence>MSEQILERCRRFIGALAHMRKLQLQVIKADEKSVTVVLPVQDQLVSTAFDTYMHGGVLTTLVDTASSLSTIPALKEYELCPTLDLRIDHMSTPVISQPLYAHAECYRVTRNVLFTRATVYQESPGKPVAYAISTFMRPGAGNTNAAFKAMIDGVDRESASQLSLEQIEAGRV</sequence>
<evidence type="ECO:0000313" key="3">
    <source>
        <dbReference type="EMBL" id="SFG22555.1"/>
    </source>
</evidence>
<dbReference type="Gene3D" id="3.10.129.10">
    <property type="entry name" value="Hotdog Thioesterase"/>
    <property type="match status" value="1"/>
</dbReference>
<dbReference type="InterPro" id="IPR006683">
    <property type="entry name" value="Thioestr_dom"/>
</dbReference>
<dbReference type="PANTHER" id="PTHR43240">
    <property type="entry name" value="1,4-DIHYDROXY-2-NAPHTHOYL-COA THIOESTERASE 1"/>
    <property type="match status" value="1"/>
</dbReference>
<accession>A0A1I2Q222</accession>
<keyword evidence="1" id="KW-0378">Hydrolase</keyword>
<dbReference type="Proteomes" id="UP000198623">
    <property type="component" value="Unassembled WGS sequence"/>
</dbReference>
<evidence type="ECO:0000313" key="4">
    <source>
        <dbReference type="Proteomes" id="UP000198623"/>
    </source>
</evidence>
<proteinExistence type="predicted"/>
<feature type="domain" description="Thioesterase" evidence="2">
    <location>
        <begin position="52"/>
        <end position="126"/>
    </location>
</feature>
<protein>
    <submittedName>
        <fullName evidence="3">Uncharacterized domain 1-containing protein</fullName>
    </submittedName>
</protein>
<dbReference type="NCBIfam" id="TIGR00369">
    <property type="entry name" value="unchar_dom_1"/>
    <property type="match status" value="1"/>
</dbReference>
<reference evidence="4" key="1">
    <citation type="submission" date="2016-10" db="EMBL/GenBank/DDBJ databases">
        <authorList>
            <person name="Varghese N."/>
            <person name="Submissions S."/>
        </authorList>
    </citation>
    <scope>NUCLEOTIDE SEQUENCE [LARGE SCALE GENOMIC DNA]</scope>
    <source>
        <strain evidence="4">CGMCC 1.10971</strain>
    </source>
</reference>
<dbReference type="STRING" id="1045558.SAMN05216175_104194"/>
<dbReference type="AlphaFoldDB" id="A0A1I2Q222"/>
<dbReference type="InterPro" id="IPR029069">
    <property type="entry name" value="HotDog_dom_sf"/>
</dbReference>
<keyword evidence="4" id="KW-1185">Reference proteome</keyword>
<dbReference type="EMBL" id="FOOU01000004">
    <property type="protein sequence ID" value="SFG22555.1"/>
    <property type="molecule type" value="Genomic_DNA"/>
</dbReference>
<dbReference type="PANTHER" id="PTHR43240:SF7">
    <property type="entry name" value="BLR7284 PROTEIN"/>
    <property type="match status" value="1"/>
</dbReference>
<dbReference type="GO" id="GO:0061522">
    <property type="term" value="F:1,4-dihydroxy-2-naphthoyl-CoA thioesterase activity"/>
    <property type="evidence" value="ECO:0007669"/>
    <property type="project" value="TreeGrafter"/>
</dbReference>
<dbReference type="InterPro" id="IPR003736">
    <property type="entry name" value="PAAI_dom"/>
</dbReference>
<dbReference type="OrthoDB" id="9813158at2"/>
<dbReference type="CDD" id="cd03443">
    <property type="entry name" value="PaaI_thioesterase"/>
    <property type="match status" value="1"/>
</dbReference>
<organism evidence="3 4">
    <name type="scientific">Neptunomonas qingdaonensis</name>
    <dbReference type="NCBI Taxonomy" id="1045558"/>
    <lineage>
        <taxon>Bacteria</taxon>
        <taxon>Pseudomonadati</taxon>
        <taxon>Pseudomonadota</taxon>
        <taxon>Gammaproteobacteria</taxon>
        <taxon>Oceanospirillales</taxon>
        <taxon>Oceanospirillaceae</taxon>
        <taxon>Neptunomonas</taxon>
    </lineage>
</organism>
<gene>
    <name evidence="3" type="ORF">SAMN05216175_104194</name>
</gene>
<evidence type="ECO:0000259" key="2">
    <source>
        <dbReference type="Pfam" id="PF03061"/>
    </source>
</evidence>
<dbReference type="Pfam" id="PF03061">
    <property type="entry name" value="4HBT"/>
    <property type="match status" value="1"/>
</dbReference>
<dbReference type="SUPFAM" id="SSF54637">
    <property type="entry name" value="Thioesterase/thiol ester dehydrase-isomerase"/>
    <property type="match status" value="1"/>
</dbReference>
<dbReference type="GO" id="GO:0005829">
    <property type="term" value="C:cytosol"/>
    <property type="evidence" value="ECO:0007669"/>
    <property type="project" value="TreeGrafter"/>
</dbReference>
<evidence type="ECO:0000256" key="1">
    <source>
        <dbReference type="ARBA" id="ARBA00022801"/>
    </source>
</evidence>